<dbReference type="OrthoDB" id="5125981at2"/>
<name>A0A239VTU0_9MICO</name>
<dbReference type="EMBL" id="LT906453">
    <property type="protein sequence ID" value="SNV25014.1"/>
    <property type="molecule type" value="Genomic_DNA"/>
</dbReference>
<keyword evidence="4 7" id="KW-0812">Transmembrane</keyword>
<proteinExistence type="inferred from homology"/>
<feature type="transmembrane region" description="Helical" evidence="7">
    <location>
        <begin position="398"/>
        <end position="418"/>
    </location>
</feature>
<organism evidence="8 9">
    <name type="scientific">Dermatophilus congolensis</name>
    <dbReference type="NCBI Taxonomy" id="1863"/>
    <lineage>
        <taxon>Bacteria</taxon>
        <taxon>Bacillati</taxon>
        <taxon>Actinomycetota</taxon>
        <taxon>Actinomycetes</taxon>
        <taxon>Micrococcales</taxon>
        <taxon>Dermatophilaceae</taxon>
        <taxon>Dermatophilus</taxon>
    </lineage>
</organism>
<dbReference type="RefSeq" id="WP_028326625.1">
    <property type="nucleotide sequence ID" value="NZ_JAAFNI010000001.1"/>
</dbReference>
<comment type="subcellular location">
    <subcellularLocation>
        <location evidence="1">Cell membrane</location>
        <topology evidence="1">Multi-pass membrane protein</topology>
    </subcellularLocation>
</comment>
<dbReference type="STRING" id="1121387.GCA_000429885_00535"/>
<gene>
    <name evidence="8" type="ORF">SAMEA4475696_02167</name>
</gene>
<feature type="transmembrane region" description="Helical" evidence="7">
    <location>
        <begin position="281"/>
        <end position="304"/>
    </location>
</feature>
<dbReference type="PANTHER" id="PTHR30250">
    <property type="entry name" value="PST FAMILY PREDICTED COLANIC ACID TRANSPORTER"/>
    <property type="match status" value="1"/>
</dbReference>
<dbReference type="PANTHER" id="PTHR30250:SF10">
    <property type="entry name" value="LIPOPOLYSACCHARIDE BIOSYNTHESIS PROTEIN WZXC"/>
    <property type="match status" value="1"/>
</dbReference>
<evidence type="ECO:0000256" key="4">
    <source>
        <dbReference type="ARBA" id="ARBA00022692"/>
    </source>
</evidence>
<evidence type="ECO:0008006" key="10">
    <source>
        <dbReference type="Google" id="ProtNLM"/>
    </source>
</evidence>
<feature type="transmembrane region" description="Helical" evidence="7">
    <location>
        <begin position="349"/>
        <end position="367"/>
    </location>
</feature>
<sequence length="419" mass="44548">MNTVIQLAWATLERVFPRVASAVVIVAFAAFTDPGAVGVYSWVALTYTLYQAVAESALRNQAVVSVSNPRHVRSVRRTAHSSALLGSFAILAVLVGLWFTNGQDLGGYILGLVPFLVVPFITTAGIVPVARLQYLQEWHKLARYQLLAAVVGLSLSFVVVWLTRSSVAMAVHLLATESTFLFLVHRAHARIDITPQEGGRHPRKGMRSLVTLSALGWGQGQLERVFVGGFAGVGNLGTYSTAVTMGRSPGEALSAATSNFLRARISAEKDTAKHPALIRRITLLAVLATTAAVGVVLALVEWVLDPILGDAWNVTLAAVPTLAVATIPYSISLALQIMAIYYERPRASIVPAVMALACAPLIGWVALESIEAAAYVVVGKELLVLLVTYALSRIKGAALPVIVAVSCTAIALPVVNVLM</sequence>
<protein>
    <recommendedName>
        <fullName evidence="10">Polysaccharide biosynthesis protein</fullName>
    </recommendedName>
</protein>
<evidence type="ECO:0000256" key="7">
    <source>
        <dbReference type="SAM" id="Phobius"/>
    </source>
</evidence>
<comment type="similarity">
    <text evidence="2">Belongs to the polysaccharide synthase family.</text>
</comment>
<feature type="transmembrane region" description="Helical" evidence="7">
    <location>
        <begin position="79"/>
        <end position="99"/>
    </location>
</feature>
<dbReference type="AlphaFoldDB" id="A0A239VTU0"/>
<dbReference type="GeneID" id="63460343"/>
<feature type="transmembrane region" description="Helical" evidence="7">
    <location>
        <begin position="15"/>
        <end position="31"/>
    </location>
</feature>
<dbReference type="KEGG" id="dco:SAMEA4475696_2167"/>
<evidence type="ECO:0000256" key="2">
    <source>
        <dbReference type="ARBA" id="ARBA00007430"/>
    </source>
</evidence>
<feature type="transmembrane region" description="Helical" evidence="7">
    <location>
        <begin position="316"/>
        <end position="342"/>
    </location>
</feature>
<evidence type="ECO:0000313" key="8">
    <source>
        <dbReference type="EMBL" id="SNV25014.1"/>
    </source>
</evidence>
<evidence type="ECO:0000256" key="1">
    <source>
        <dbReference type="ARBA" id="ARBA00004651"/>
    </source>
</evidence>
<evidence type="ECO:0000256" key="3">
    <source>
        <dbReference type="ARBA" id="ARBA00022475"/>
    </source>
</evidence>
<keyword evidence="3" id="KW-1003">Cell membrane</keyword>
<dbReference type="InterPro" id="IPR050833">
    <property type="entry name" value="Poly_Biosynth_Transport"/>
</dbReference>
<keyword evidence="9" id="KW-1185">Reference proteome</keyword>
<evidence type="ECO:0000256" key="6">
    <source>
        <dbReference type="ARBA" id="ARBA00023136"/>
    </source>
</evidence>
<dbReference type="GO" id="GO:0005886">
    <property type="term" value="C:plasma membrane"/>
    <property type="evidence" value="ECO:0007669"/>
    <property type="project" value="UniProtKB-SubCell"/>
</dbReference>
<evidence type="ECO:0000313" key="9">
    <source>
        <dbReference type="Proteomes" id="UP000242637"/>
    </source>
</evidence>
<feature type="transmembrane region" description="Helical" evidence="7">
    <location>
        <begin position="105"/>
        <end position="129"/>
    </location>
</feature>
<reference evidence="8 9" key="1">
    <citation type="submission" date="2017-06" db="EMBL/GenBank/DDBJ databases">
        <authorList>
            <consortium name="Pathogen Informatics"/>
        </authorList>
    </citation>
    <scope>NUCLEOTIDE SEQUENCE [LARGE SCALE GENOMIC DNA]</scope>
    <source>
        <strain evidence="8 9">NCTC13039</strain>
    </source>
</reference>
<evidence type="ECO:0000256" key="5">
    <source>
        <dbReference type="ARBA" id="ARBA00022989"/>
    </source>
</evidence>
<dbReference type="Pfam" id="PF13440">
    <property type="entry name" value="Polysacc_synt_3"/>
    <property type="match status" value="1"/>
</dbReference>
<keyword evidence="5 7" id="KW-1133">Transmembrane helix</keyword>
<feature type="transmembrane region" description="Helical" evidence="7">
    <location>
        <begin position="141"/>
        <end position="161"/>
    </location>
</feature>
<feature type="transmembrane region" description="Helical" evidence="7">
    <location>
        <begin position="167"/>
        <end position="184"/>
    </location>
</feature>
<accession>A0A239VTU0</accession>
<keyword evidence="6 7" id="KW-0472">Membrane</keyword>
<dbReference type="Proteomes" id="UP000242637">
    <property type="component" value="Chromosome 1"/>
</dbReference>